<evidence type="ECO:0000313" key="3">
    <source>
        <dbReference type="Proteomes" id="UP001212997"/>
    </source>
</evidence>
<dbReference type="AlphaFoldDB" id="A0AAD5V984"/>
<evidence type="ECO:0000313" key="2">
    <source>
        <dbReference type="EMBL" id="KAJ3487886.1"/>
    </source>
</evidence>
<dbReference type="EMBL" id="JANAWD010000080">
    <property type="protein sequence ID" value="KAJ3487886.1"/>
    <property type="molecule type" value="Genomic_DNA"/>
</dbReference>
<feature type="region of interest" description="Disordered" evidence="1">
    <location>
        <begin position="15"/>
        <end position="74"/>
    </location>
</feature>
<protein>
    <submittedName>
        <fullName evidence="2">Uncharacterized protein</fullName>
    </submittedName>
</protein>
<feature type="compositionally biased region" description="Low complexity" evidence="1">
    <location>
        <begin position="40"/>
        <end position="59"/>
    </location>
</feature>
<sequence>MPSFDNIDDDVFVSSSSSRYLQAPASSVRKSPSRQTINGRRSSTNLRSSPSPLSLAQSLENEPDPSPNGKHSLAHELAFALMPEPSAGSRLLAEEFGIEYDEGAEGIDEQPHSHLDEHAVPAHHEDLSTNGFNGVIDGAVDFNGVSQDHSPYSFALDAPPPDIDPAFDGVASDTSPLASPKRTRLPDQDPMVVLAEDLEYTDKFLSHLRRLDGEPGSSPPASVSTQPTLEQLASDMIRRIDDTVRSREGQVRELLEYEREFRKLAGEPGGNAALGHLDELEDLIQGEVQTQETTHTRNPSQSLQDSRSHTLDAIQEDPLSSSQVLGNSTDWEAYLTRDHDRLNTFEDEDYESSSAYALSPLHKTTFGISNPPSIPPPPVISGPVTPSKLLPQFTHLRTFTTSVVTNLTTISEQIQVNSVSTGDAGRKIRALKNKLGGWKTEYDGVERSRLKIERWEAGLPDGDLTPNGLPSTPLKTRRVDGRKLAKDHELAFARAVEEASLKVQTIKAAAS</sequence>
<feature type="region of interest" description="Disordered" evidence="1">
    <location>
        <begin position="290"/>
        <end position="309"/>
    </location>
</feature>
<feature type="compositionally biased region" description="Polar residues" evidence="1">
    <location>
        <begin position="24"/>
        <end position="39"/>
    </location>
</feature>
<organism evidence="2 3">
    <name type="scientific">Meripilus lineatus</name>
    <dbReference type="NCBI Taxonomy" id="2056292"/>
    <lineage>
        <taxon>Eukaryota</taxon>
        <taxon>Fungi</taxon>
        <taxon>Dikarya</taxon>
        <taxon>Basidiomycota</taxon>
        <taxon>Agaricomycotina</taxon>
        <taxon>Agaricomycetes</taxon>
        <taxon>Polyporales</taxon>
        <taxon>Meripilaceae</taxon>
        <taxon>Meripilus</taxon>
    </lineage>
</organism>
<name>A0AAD5V984_9APHY</name>
<evidence type="ECO:0000256" key="1">
    <source>
        <dbReference type="SAM" id="MobiDB-lite"/>
    </source>
</evidence>
<accession>A0AAD5V984</accession>
<gene>
    <name evidence="2" type="ORF">NLI96_g3228</name>
</gene>
<reference evidence="2" key="1">
    <citation type="submission" date="2022-07" db="EMBL/GenBank/DDBJ databases">
        <title>Genome Sequence of Physisporinus lineatus.</title>
        <authorList>
            <person name="Buettner E."/>
        </authorList>
    </citation>
    <scope>NUCLEOTIDE SEQUENCE</scope>
    <source>
        <strain evidence="2">VT162</strain>
    </source>
</reference>
<comment type="caution">
    <text evidence="2">The sequence shown here is derived from an EMBL/GenBank/DDBJ whole genome shotgun (WGS) entry which is preliminary data.</text>
</comment>
<proteinExistence type="predicted"/>
<dbReference type="Proteomes" id="UP001212997">
    <property type="component" value="Unassembled WGS sequence"/>
</dbReference>
<keyword evidence="3" id="KW-1185">Reference proteome</keyword>
<feature type="compositionally biased region" description="Polar residues" evidence="1">
    <location>
        <begin position="290"/>
        <end position="305"/>
    </location>
</feature>